<dbReference type="Pfam" id="PF06197">
    <property type="entry name" value="DUF998"/>
    <property type="match status" value="1"/>
</dbReference>
<keyword evidence="1" id="KW-1133">Transmembrane helix</keyword>
<sequence>MARRALRLGAVSMALASADLTLLHLLPAPRLYATTGAVFAYHPWNFLSELVRSDYGPLMTACFFLLALSALAVGRALHKHAWRWESALLTLAGAALLLLGFFPTDLADLSTDALTCGLPTRPEPCTLVGRIHNPLSTLVFAPIFVAIALCSVRKERFLTVLAVLCGALMLGGVGGATLYLHAIGWHGRWWTGLMQRSLVLPALLWLAGLLWHLHKKSLHETPRAGTC</sequence>
<dbReference type="RefSeq" id="WP_184195980.1">
    <property type="nucleotide sequence ID" value="NZ_JACHGW010000002.1"/>
</dbReference>
<evidence type="ECO:0000313" key="3">
    <source>
        <dbReference type="Proteomes" id="UP000520814"/>
    </source>
</evidence>
<dbReference type="InterPro" id="IPR009339">
    <property type="entry name" value="DUF998"/>
</dbReference>
<gene>
    <name evidence="2" type="ORF">HNQ39_002431</name>
</gene>
<feature type="transmembrane region" description="Helical" evidence="1">
    <location>
        <begin position="57"/>
        <end position="77"/>
    </location>
</feature>
<reference evidence="2 3" key="1">
    <citation type="submission" date="2020-08" db="EMBL/GenBank/DDBJ databases">
        <title>Genomic Encyclopedia of Type Strains, Phase IV (KMG-IV): sequencing the most valuable type-strain genomes for metagenomic binning, comparative biology and taxonomic classification.</title>
        <authorList>
            <person name="Goeker M."/>
        </authorList>
    </citation>
    <scope>NUCLEOTIDE SEQUENCE [LARGE SCALE GENOMIC DNA]</scope>
    <source>
        <strain evidence="2 3">DSM 23562</strain>
    </source>
</reference>
<feature type="transmembrane region" description="Helical" evidence="1">
    <location>
        <begin position="131"/>
        <end position="150"/>
    </location>
</feature>
<keyword evidence="1" id="KW-0472">Membrane</keyword>
<dbReference type="Proteomes" id="UP000520814">
    <property type="component" value="Unassembled WGS sequence"/>
</dbReference>
<protein>
    <submittedName>
        <fullName evidence="2">Putative membrane protein</fullName>
    </submittedName>
</protein>
<proteinExistence type="predicted"/>
<evidence type="ECO:0000313" key="2">
    <source>
        <dbReference type="EMBL" id="MBB6050640.1"/>
    </source>
</evidence>
<evidence type="ECO:0000256" key="1">
    <source>
        <dbReference type="SAM" id="Phobius"/>
    </source>
</evidence>
<name>A0A7W9W715_ARMRO</name>
<dbReference type="AlphaFoldDB" id="A0A7W9W715"/>
<accession>A0A7W9W715</accession>
<keyword evidence="1" id="KW-0812">Transmembrane</keyword>
<feature type="transmembrane region" description="Helical" evidence="1">
    <location>
        <begin position="84"/>
        <end position="102"/>
    </location>
</feature>
<organism evidence="2 3">
    <name type="scientific">Armatimonas rosea</name>
    <dbReference type="NCBI Taxonomy" id="685828"/>
    <lineage>
        <taxon>Bacteria</taxon>
        <taxon>Bacillati</taxon>
        <taxon>Armatimonadota</taxon>
        <taxon>Armatimonadia</taxon>
        <taxon>Armatimonadales</taxon>
        <taxon>Armatimonadaceae</taxon>
        <taxon>Armatimonas</taxon>
    </lineage>
</organism>
<feature type="transmembrane region" description="Helical" evidence="1">
    <location>
        <begin position="193"/>
        <end position="213"/>
    </location>
</feature>
<comment type="caution">
    <text evidence="2">The sequence shown here is derived from an EMBL/GenBank/DDBJ whole genome shotgun (WGS) entry which is preliminary data.</text>
</comment>
<keyword evidence="3" id="KW-1185">Reference proteome</keyword>
<feature type="transmembrane region" description="Helical" evidence="1">
    <location>
        <begin position="157"/>
        <end position="181"/>
    </location>
</feature>
<dbReference type="EMBL" id="JACHGW010000002">
    <property type="protein sequence ID" value="MBB6050640.1"/>
    <property type="molecule type" value="Genomic_DNA"/>
</dbReference>